<dbReference type="Pfam" id="PF20174">
    <property type="entry name" value="DUF6540"/>
    <property type="match status" value="1"/>
</dbReference>
<name>A0A8H3U3Q7_VENIN</name>
<evidence type="ECO:0000313" key="2">
    <source>
        <dbReference type="EMBL" id="KAE9965145.1"/>
    </source>
</evidence>
<dbReference type="AlphaFoldDB" id="A0A8H3U3Q7"/>
<evidence type="ECO:0000313" key="1">
    <source>
        <dbReference type="EMBL" id="KAE9962571.1"/>
    </source>
</evidence>
<dbReference type="Proteomes" id="UP000433883">
    <property type="component" value="Unassembled WGS sequence"/>
</dbReference>
<dbReference type="Proteomes" id="UP000447873">
    <property type="component" value="Unassembled WGS sequence"/>
</dbReference>
<gene>
    <name evidence="1" type="ORF">BLS_000172</name>
    <name evidence="2" type="ORF">EG328_009953</name>
</gene>
<dbReference type="EMBL" id="WNWS01000620">
    <property type="protein sequence ID" value="KAE9965145.1"/>
    <property type="molecule type" value="Genomic_DNA"/>
</dbReference>
<dbReference type="OrthoDB" id="37659at2759"/>
<evidence type="ECO:0000313" key="3">
    <source>
        <dbReference type="Proteomes" id="UP000433883"/>
    </source>
</evidence>
<organism evidence="1 3">
    <name type="scientific">Venturia inaequalis</name>
    <name type="common">Apple scab fungus</name>
    <dbReference type="NCBI Taxonomy" id="5025"/>
    <lineage>
        <taxon>Eukaryota</taxon>
        <taxon>Fungi</taxon>
        <taxon>Dikarya</taxon>
        <taxon>Ascomycota</taxon>
        <taxon>Pezizomycotina</taxon>
        <taxon>Dothideomycetes</taxon>
        <taxon>Pleosporomycetidae</taxon>
        <taxon>Venturiales</taxon>
        <taxon>Venturiaceae</taxon>
        <taxon>Venturia</taxon>
    </lineage>
</organism>
<evidence type="ECO:0000313" key="4">
    <source>
        <dbReference type="Proteomes" id="UP000447873"/>
    </source>
</evidence>
<proteinExistence type="predicted"/>
<sequence length="200" mass="22412">MSSEYLPRQISDAVVATYYTAQTTPDGVYYRINQPMQWYPSGFYASQRTITQPAQPAPPAPRIHLSVVVYIAEPLDYQKYRHAALCLRPDNGEGPMIVHLIGPNGAYQLETRNDSEPSTSAKFAKEVRVGWLGARMTKAELANFVRQTPIDNESREFDCQKWVANALQRLASARYLTNKECGDGINGMVDATMEATEESE</sequence>
<comment type="caution">
    <text evidence="1">The sequence shown here is derived from an EMBL/GenBank/DDBJ whole genome shotgun (WGS) entry which is preliminary data.</text>
</comment>
<dbReference type="EMBL" id="WNWQ01001014">
    <property type="protein sequence ID" value="KAE9962571.1"/>
    <property type="molecule type" value="Genomic_DNA"/>
</dbReference>
<protein>
    <submittedName>
        <fullName evidence="1">Uncharacterized protein</fullName>
    </submittedName>
</protein>
<accession>A0A8H3U3Q7</accession>
<dbReference type="InterPro" id="IPR046670">
    <property type="entry name" value="DUF6540"/>
</dbReference>
<reference evidence="1 3" key="1">
    <citation type="submission" date="2019-11" db="EMBL/GenBank/DDBJ databases">
        <title>Venturia inaequalis Genome Resource.</title>
        <authorList>
            <person name="Lichtner F.J."/>
        </authorList>
    </citation>
    <scope>NUCLEOTIDE SEQUENCE [LARGE SCALE GENOMIC DNA]</scope>
    <source>
        <strain evidence="2 4">120213</strain>
        <strain evidence="1">Bline_iso_100314</strain>
    </source>
</reference>